<dbReference type="STRING" id="225004.SAMN02745152_01183"/>
<accession>A0A1T4NF34</accession>
<gene>
    <name evidence="2" type="ORF">SAMN02745152_01183</name>
</gene>
<evidence type="ECO:0000313" key="2">
    <source>
        <dbReference type="EMBL" id="SJZ77735.1"/>
    </source>
</evidence>
<dbReference type="InterPro" id="IPR009045">
    <property type="entry name" value="Zn_M74/Hedgehog-like"/>
</dbReference>
<dbReference type="InterPro" id="IPR039561">
    <property type="entry name" value="Peptidase_M15C"/>
</dbReference>
<dbReference type="RefSeq" id="WP_200806555.1">
    <property type="nucleotide sequence ID" value="NZ_CAMFAQ010000017.1"/>
</dbReference>
<keyword evidence="3" id="KW-1185">Reference proteome</keyword>
<keyword evidence="2" id="KW-0645">Protease</keyword>
<dbReference type="Gene3D" id="3.30.1380.10">
    <property type="match status" value="1"/>
</dbReference>
<dbReference type="AlphaFoldDB" id="A0A1T4NF34"/>
<feature type="domain" description="Peptidase M15C" evidence="1">
    <location>
        <begin position="137"/>
        <end position="219"/>
    </location>
</feature>
<sequence length="222" mass="25677">MAQNFNPIESEFSLNKTEKIELNEDFVLEREFYVSKISDSVFEKINGKSFKKNCTFPRENLRILHILHKNLSGQTLEGELICNEKIAEILLKIFKELYVSDYPIEKIRLIDEYDADDEKSMADNNSSCFNFRFINFTKKVSKHGSGLAVDINPLYNPCVKTVKGKISVEPANAADFVDRTGNFSYKIDHSDLAYKIFTKNGFEWGGDWQGVKDYQHFEWPGE</sequence>
<name>A0A1T4NF34_9SPIR</name>
<keyword evidence="2" id="KW-0121">Carboxypeptidase</keyword>
<keyword evidence="2" id="KW-0378">Hydrolase</keyword>
<dbReference type="SUPFAM" id="SSF55166">
    <property type="entry name" value="Hedgehog/DD-peptidase"/>
    <property type="match status" value="1"/>
</dbReference>
<evidence type="ECO:0000259" key="1">
    <source>
        <dbReference type="Pfam" id="PF13539"/>
    </source>
</evidence>
<organism evidence="2 3">
    <name type="scientific">Treponema berlinense</name>
    <dbReference type="NCBI Taxonomy" id="225004"/>
    <lineage>
        <taxon>Bacteria</taxon>
        <taxon>Pseudomonadati</taxon>
        <taxon>Spirochaetota</taxon>
        <taxon>Spirochaetia</taxon>
        <taxon>Spirochaetales</taxon>
        <taxon>Treponemataceae</taxon>
        <taxon>Treponema</taxon>
    </lineage>
</organism>
<protein>
    <submittedName>
        <fullName evidence="2">D-alanyl-D-alanine carboxypeptidase</fullName>
    </submittedName>
</protein>
<dbReference type="EMBL" id="FUXC01000006">
    <property type="protein sequence ID" value="SJZ77735.1"/>
    <property type="molecule type" value="Genomic_DNA"/>
</dbReference>
<dbReference type="GO" id="GO:0004180">
    <property type="term" value="F:carboxypeptidase activity"/>
    <property type="evidence" value="ECO:0007669"/>
    <property type="project" value="UniProtKB-KW"/>
</dbReference>
<reference evidence="2 3" key="1">
    <citation type="submission" date="2017-02" db="EMBL/GenBank/DDBJ databases">
        <authorList>
            <person name="Peterson S.W."/>
        </authorList>
    </citation>
    <scope>NUCLEOTIDE SEQUENCE [LARGE SCALE GENOMIC DNA]</scope>
    <source>
        <strain evidence="2 3">ATCC BAA-909</strain>
    </source>
</reference>
<dbReference type="GeneID" id="303367425"/>
<evidence type="ECO:0000313" key="3">
    <source>
        <dbReference type="Proteomes" id="UP000190395"/>
    </source>
</evidence>
<proteinExistence type="predicted"/>
<dbReference type="Proteomes" id="UP000190395">
    <property type="component" value="Unassembled WGS sequence"/>
</dbReference>
<dbReference type="Pfam" id="PF13539">
    <property type="entry name" value="Peptidase_M15_4"/>
    <property type="match status" value="1"/>
</dbReference>